<sequence length="125" mass="13203">MNPKAHISVKEMPRLPAPSSSESAQNQALNGEALNGEARRSSSSSAVEGHPLVGSDTGPSQKTTTRLPDFHFEGGASSSCSFVVGVGTKPSFERGSEEKFFELGRRGAFLVGVDDEPPEVDDRAI</sequence>
<organism evidence="2 3">
    <name type="scientific">Asparagus officinalis</name>
    <name type="common">Garden asparagus</name>
    <dbReference type="NCBI Taxonomy" id="4686"/>
    <lineage>
        <taxon>Eukaryota</taxon>
        <taxon>Viridiplantae</taxon>
        <taxon>Streptophyta</taxon>
        <taxon>Embryophyta</taxon>
        <taxon>Tracheophyta</taxon>
        <taxon>Spermatophyta</taxon>
        <taxon>Magnoliopsida</taxon>
        <taxon>Liliopsida</taxon>
        <taxon>Asparagales</taxon>
        <taxon>Asparagaceae</taxon>
        <taxon>Asparagoideae</taxon>
        <taxon>Asparagus</taxon>
    </lineage>
</organism>
<gene>
    <name evidence="2" type="ORF">A4U43_C03F8540</name>
</gene>
<protein>
    <submittedName>
        <fullName evidence="2">Uncharacterized protein</fullName>
    </submittedName>
</protein>
<dbReference type="AlphaFoldDB" id="A0A5P1FB56"/>
<dbReference type="EMBL" id="CM007383">
    <property type="protein sequence ID" value="ONK74637.1"/>
    <property type="molecule type" value="Genomic_DNA"/>
</dbReference>
<keyword evidence="3" id="KW-1185">Reference proteome</keyword>
<feature type="region of interest" description="Disordered" evidence="1">
    <location>
        <begin position="1"/>
        <end position="77"/>
    </location>
</feature>
<feature type="compositionally biased region" description="Polar residues" evidence="1">
    <location>
        <begin position="57"/>
        <end position="66"/>
    </location>
</feature>
<dbReference type="Proteomes" id="UP000243459">
    <property type="component" value="Chromosome 3"/>
</dbReference>
<evidence type="ECO:0000313" key="2">
    <source>
        <dbReference type="EMBL" id="ONK74637.1"/>
    </source>
</evidence>
<proteinExistence type="predicted"/>
<reference evidence="3" key="1">
    <citation type="journal article" date="2017" name="Nat. Commun.">
        <title>The asparagus genome sheds light on the origin and evolution of a young Y chromosome.</title>
        <authorList>
            <person name="Harkess A."/>
            <person name="Zhou J."/>
            <person name="Xu C."/>
            <person name="Bowers J.E."/>
            <person name="Van der Hulst R."/>
            <person name="Ayyampalayam S."/>
            <person name="Mercati F."/>
            <person name="Riccardi P."/>
            <person name="McKain M.R."/>
            <person name="Kakrana A."/>
            <person name="Tang H."/>
            <person name="Ray J."/>
            <person name="Groenendijk J."/>
            <person name="Arikit S."/>
            <person name="Mathioni S.M."/>
            <person name="Nakano M."/>
            <person name="Shan H."/>
            <person name="Telgmann-Rauber A."/>
            <person name="Kanno A."/>
            <person name="Yue Z."/>
            <person name="Chen H."/>
            <person name="Li W."/>
            <person name="Chen Y."/>
            <person name="Xu X."/>
            <person name="Zhang Y."/>
            <person name="Luo S."/>
            <person name="Chen H."/>
            <person name="Gao J."/>
            <person name="Mao Z."/>
            <person name="Pires J.C."/>
            <person name="Luo M."/>
            <person name="Kudrna D."/>
            <person name="Wing R.A."/>
            <person name="Meyers B.C."/>
            <person name="Yi K."/>
            <person name="Kong H."/>
            <person name="Lavrijsen P."/>
            <person name="Sunseri F."/>
            <person name="Falavigna A."/>
            <person name="Ye Y."/>
            <person name="Leebens-Mack J.H."/>
            <person name="Chen G."/>
        </authorList>
    </citation>
    <scope>NUCLEOTIDE SEQUENCE [LARGE SCALE GENOMIC DNA]</scope>
    <source>
        <strain evidence="3">cv. DH0086</strain>
    </source>
</reference>
<accession>A0A5P1FB56</accession>
<feature type="compositionally biased region" description="Polar residues" evidence="1">
    <location>
        <begin position="18"/>
        <end position="29"/>
    </location>
</feature>
<dbReference type="Gramene" id="ONK74637">
    <property type="protein sequence ID" value="ONK74637"/>
    <property type="gene ID" value="A4U43_C03F8540"/>
</dbReference>
<evidence type="ECO:0000256" key="1">
    <source>
        <dbReference type="SAM" id="MobiDB-lite"/>
    </source>
</evidence>
<name>A0A5P1FB56_ASPOF</name>
<evidence type="ECO:0000313" key="3">
    <source>
        <dbReference type="Proteomes" id="UP000243459"/>
    </source>
</evidence>